<dbReference type="Proteomes" id="UP000525319">
    <property type="component" value="Unassembled WGS sequence"/>
</dbReference>
<keyword evidence="3" id="KW-1003">Cell membrane</keyword>
<dbReference type="PANTHER" id="PTHR21630">
    <property type="entry name" value="VEPH-A/MELTED"/>
    <property type="match status" value="1"/>
</dbReference>
<name>A0A7L3KJA4_9PASS</name>
<keyword evidence="7" id="KW-1185">Reference proteome</keyword>
<dbReference type="InterPro" id="IPR039888">
    <property type="entry name" value="Melted-like"/>
</dbReference>
<organism evidence="6 7">
    <name type="scientific">Drymodes brunneopygia</name>
    <dbReference type="NCBI Taxonomy" id="626378"/>
    <lineage>
        <taxon>Eukaryota</taxon>
        <taxon>Metazoa</taxon>
        <taxon>Chordata</taxon>
        <taxon>Craniata</taxon>
        <taxon>Vertebrata</taxon>
        <taxon>Euteleostomi</taxon>
        <taxon>Archelosauria</taxon>
        <taxon>Archosauria</taxon>
        <taxon>Dinosauria</taxon>
        <taxon>Saurischia</taxon>
        <taxon>Theropoda</taxon>
        <taxon>Coelurosauria</taxon>
        <taxon>Aves</taxon>
        <taxon>Neognathae</taxon>
        <taxon>Neoaves</taxon>
        <taxon>Telluraves</taxon>
        <taxon>Australaves</taxon>
        <taxon>Passeriformes</taxon>
        <taxon>Petroicidae</taxon>
        <taxon>Drymodes</taxon>
    </lineage>
</organism>
<evidence type="ECO:0000313" key="7">
    <source>
        <dbReference type="Proteomes" id="UP000525319"/>
    </source>
</evidence>
<dbReference type="AlphaFoldDB" id="A0A7L3KJA4"/>
<dbReference type="SUPFAM" id="SSF48371">
    <property type="entry name" value="ARM repeat"/>
    <property type="match status" value="1"/>
</dbReference>
<dbReference type="SUPFAM" id="SSF50729">
    <property type="entry name" value="PH domain-like"/>
    <property type="match status" value="1"/>
</dbReference>
<dbReference type="GO" id="GO:0009966">
    <property type="term" value="P:regulation of signal transduction"/>
    <property type="evidence" value="ECO:0007669"/>
    <property type="project" value="TreeGrafter"/>
</dbReference>
<dbReference type="PANTHER" id="PTHR21630:SF10">
    <property type="entry name" value="VENTRICULAR ZONE-EXPRESSED PH DOMAIN-CONTAINING PROTEIN HOMOLOG 1"/>
    <property type="match status" value="1"/>
</dbReference>
<accession>A0A7L3KJA4</accession>
<sequence>MHHLFGLVLAQKDLSRAGDLFSLEDAEIEGSLSEALEQIRIISSAADYQTNDNDQAVVEICITRITTALRETASIDRHGKALVALWESCLEHNLKPSGKDEDAPHAKIASDIMSCILQNYNRPPVMALAVPVAVKFLQRGSKELCRNMSSYLSLAAIAKAELLAEHTETIVSSVLQGNSMLLRVLPALYEKQPRPILARLRELVAPMAQLEPPEQLHLLRLLHTVARKRELGVLKECLPFLFGHLRDPNHSEVILNILLEISSYEPAALAPFLPSLREIGEAFPSLIGQTAKIFGAVGHLNEERARTALLYLVNQLANMEHSFHHLLLLEIKSLTDSFSSILGSQSRDIYRMSNSFSAIAKLLARQLDADGTAAPRMENNPEAECPAPLDDLKSVVNGKGEDEKLQVKIQAFEEKINVDSSTPGSVRRYSLGQVSKEERKDMRFNRSKSLALHVLRMKGVSSEGGQDEEDEEIPAGLSFSELYLSQDHEKVPFGVHPEATHVGISLVPHQGADHPHPANLPEPTLEKAGEGRAEAATPVEHQDKLYLHLKENLGKVKEFVMEMGRRIPIPDQCVIEDSVRSCVAKLSFSCPLKGHYCLYSKSSFTLLSQQPPLWIHIMFLFQQSLFAEPLSTQSSSVQALKALWEKSQLKGTHSFESAMIQSMFPQQKELEKVQLQLQEVRFFDLFGYSEEAAAWQCFMCNNPERAAGTGGTRVQGGLPWALGGWGGWALPSLALGTARSPQLLLRWVGGSSPGVPCSVPQKDDPDESPIELSKVQSVRVVAKKRRDRSLPRAFEIFTESRSYVLKAQDERNAEQWLQCLNVAVAQARERQSREATTYL</sequence>
<dbReference type="GO" id="GO:0005886">
    <property type="term" value="C:plasma membrane"/>
    <property type="evidence" value="ECO:0007669"/>
    <property type="project" value="UniProtKB-SubCell"/>
</dbReference>
<evidence type="ECO:0000256" key="4">
    <source>
        <dbReference type="ARBA" id="ARBA00023136"/>
    </source>
</evidence>
<feature type="non-terminal residue" evidence="6">
    <location>
        <position position="839"/>
    </location>
</feature>
<evidence type="ECO:0000256" key="2">
    <source>
        <dbReference type="ARBA" id="ARBA00010187"/>
    </source>
</evidence>
<dbReference type="Gene3D" id="2.30.29.30">
    <property type="entry name" value="Pleckstrin-homology domain (PH domain)/Phosphotyrosine-binding domain (PTB)"/>
    <property type="match status" value="1"/>
</dbReference>
<feature type="domain" description="PH" evidence="5">
    <location>
        <begin position="770"/>
        <end position="825"/>
    </location>
</feature>
<dbReference type="GO" id="GO:0010314">
    <property type="term" value="F:phosphatidylinositol-5-phosphate binding"/>
    <property type="evidence" value="ECO:0007669"/>
    <property type="project" value="TreeGrafter"/>
</dbReference>
<evidence type="ECO:0000313" key="6">
    <source>
        <dbReference type="EMBL" id="NXU41715.1"/>
    </source>
</evidence>
<keyword evidence="4" id="KW-0472">Membrane</keyword>
<dbReference type="PROSITE" id="PS50003">
    <property type="entry name" value="PH_DOMAIN"/>
    <property type="match status" value="1"/>
</dbReference>
<comment type="similarity">
    <text evidence="2">Belongs to the MELT/VEPH family.</text>
</comment>
<dbReference type="InterPro" id="IPR011993">
    <property type="entry name" value="PH-like_dom_sf"/>
</dbReference>
<protein>
    <submittedName>
        <fullName evidence="6">MELT protein</fullName>
    </submittedName>
</protein>
<comment type="caution">
    <text evidence="6">The sequence shown here is derived from an EMBL/GenBank/DDBJ whole genome shotgun (WGS) entry which is preliminary data.</text>
</comment>
<reference evidence="6 7" key="1">
    <citation type="submission" date="2019-09" db="EMBL/GenBank/DDBJ databases">
        <title>Bird 10,000 Genomes (B10K) Project - Family phase.</title>
        <authorList>
            <person name="Zhang G."/>
        </authorList>
    </citation>
    <scope>NUCLEOTIDE SEQUENCE [LARGE SCALE GENOMIC DNA]</scope>
    <source>
        <strain evidence="6">B10K-DU-030-03</strain>
    </source>
</reference>
<comment type="subcellular location">
    <subcellularLocation>
        <location evidence="1">Cell membrane</location>
        <topology evidence="1">Peripheral membrane protein</topology>
        <orientation evidence="1">Cytoplasmic side</orientation>
    </subcellularLocation>
</comment>
<evidence type="ECO:0000256" key="3">
    <source>
        <dbReference type="ARBA" id="ARBA00022475"/>
    </source>
</evidence>
<dbReference type="OrthoDB" id="5869902at2759"/>
<gene>
    <name evidence="6" type="primary">Veph1</name>
    <name evidence="6" type="ORF">DRYBRU_R04243</name>
</gene>
<dbReference type="InterPro" id="IPR001849">
    <property type="entry name" value="PH_domain"/>
</dbReference>
<dbReference type="EMBL" id="VZTZ01032171">
    <property type="protein sequence ID" value="NXU41715.1"/>
    <property type="molecule type" value="Genomic_DNA"/>
</dbReference>
<evidence type="ECO:0000256" key="1">
    <source>
        <dbReference type="ARBA" id="ARBA00004413"/>
    </source>
</evidence>
<evidence type="ECO:0000259" key="5">
    <source>
        <dbReference type="PROSITE" id="PS50003"/>
    </source>
</evidence>
<feature type="non-terminal residue" evidence="6">
    <location>
        <position position="1"/>
    </location>
</feature>
<dbReference type="InterPro" id="IPR016024">
    <property type="entry name" value="ARM-type_fold"/>
</dbReference>
<proteinExistence type="inferred from homology"/>